<dbReference type="InterPro" id="IPR019190">
    <property type="entry name" value="EXOV"/>
</dbReference>
<dbReference type="Gene3D" id="3.90.320.10">
    <property type="match status" value="1"/>
</dbReference>
<dbReference type="GO" id="GO:0005634">
    <property type="term" value="C:nucleus"/>
    <property type="evidence" value="ECO:0007669"/>
    <property type="project" value="TreeGrafter"/>
</dbReference>
<dbReference type="GO" id="GO:0036297">
    <property type="term" value="P:interstrand cross-link repair"/>
    <property type="evidence" value="ECO:0007669"/>
    <property type="project" value="TreeGrafter"/>
</dbReference>
<dbReference type="PANTHER" id="PTHR14464:SF4">
    <property type="entry name" value="EXONUCLEASE V"/>
    <property type="match status" value="1"/>
</dbReference>
<dbReference type="InterPro" id="IPR011604">
    <property type="entry name" value="PDDEXK-like_dom_sf"/>
</dbReference>
<evidence type="ECO:0000256" key="2">
    <source>
        <dbReference type="SAM" id="MobiDB-lite"/>
    </source>
</evidence>
<evidence type="ECO:0008006" key="5">
    <source>
        <dbReference type="Google" id="ProtNLM"/>
    </source>
</evidence>
<dbReference type="Proteomes" id="UP001374584">
    <property type="component" value="Unassembled WGS sequence"/>
</dbReference>
<feature type="compositionally biased region" description="Polar residues" evidence="2">
    <location>
        <begin position="1"/>
        <end position="12"/>
    </location>
</feature>
<evidence type="ECO:0000256" key="1">
    <source>
        <dbReference type="ARBA" id="ARBA00009797"/>
    </source>
</evidence>
<evidence type="ECO:0000313" key="4">
    <source>
        <dbReference type="Proteomes" id="UP001374584"/>
    </source>
</evidence>
<dbReference type="EMBL" id="JAYMYR010000006">
    <property type="protein sequence ID" value="KAK7357695.1"/>
    <property type="molecule type" value="Genomic_DNA"/>
</dbReference>
<protein>
    <recommendedName>
        <fullName evidence="5">Exonuclease V</fullName>
    </recommendedName>
</protein>
<evidence type="ECO:0000313" key="3">
    <source>
        <dbReference type="EMBL" id="KAK7357695.1"/>
    </source>
</evidence>
<dbReference type="GO" id="GO:0045145">
    <property type="term" value="F:single-stranded DNA 5'-3' DNA exonuclease activity"/>
    <property type="evidence" value="ECO:0007669"/>
    <property type="project" value="InterPro"/>
</dbReference>
<feature type="region of interest" description="Disordered" evidence="2">
    <location>
        <begin position="1"/>
        <end position="21"/>
    </location>
</feature>
<sequence length="417" mass="47786">MDKQNCSPTTNHKLAHSKSSKKIPIVILSDEENFYTEASAPSKHTTPSASKLNRNAKSIDSVSVKAKRNMSMCSEPDIEDCGDFLRKKKPKADNNTLLHRFRSKRGLSVTDVSKTEWCERQMEFSLLNEEWKNNEGKPVASGGGRRNNEAMKAGRNRHVELEREVHTTVELKVKSLEDEMAMKLLNFINGVNQLYSDGLTRELPILSFAFAEGIWMVGKIDEVQMPRAKKDRNPILVETKTRFQDTVPSEAQRRNGRIQLMCYKYLWDNLVAHAHHDFPCKDLYDYFELNPRATLSKDLQTACDESGFTALILGDVVRHYQNTCKMLPPSNHMLVLRYEFQRDHSVLCEEKIAYDEGWVKSEIESCLELWLGQREASYVTEDEQWKCGHCKFFSDCEIYTDTNSESTESLASDSSIG</sequence>
<comment type="similarity">
    <text evidence="1">Belongs to the EXO5 family.</text>
</comment>
<dbReference type="Pfam" id="PF09810">
    <property type="entry name" value="Exo5"/>
    <property type="match status" value="2"/>
</dbReference>
<proteinExistence type="inferred from homology"/>
<organism evidence="3 4">
    <name type="scientific">Phaseolus coccineus</name>
    <name type="common">Scarlet runner bean</name>
    <name type="synonym">Phaseolus multiflorus</name>
    <dbReference type="NCBI Taxonomy" id="3886"/>
    <lineage>
        <taxon>Eukaryota</taxon>
        <taxon>Viridiplantae</taxon>
        <taxon>Streptophyta</taxon>
        <taxon>Embryophyta</taxon>
        <taxon>Tracheophyta</taxon>
        <taxon>Spermatophyta</taxon>
        <taxon>Magnoliopsida</taxon>
        <taxon>eudicotyledons</taxon>
        <taxon>Gunneridae</taxon>
        <taxon>Pentapetalae</taxon>
        <taxon>rosids</taxon>
        <taxon>fabids</taxon>
        <taxon>Fabales</taxon>
        <taxon>Fabaceae</taxon>
        <taxon>Papilionoideae</taxon>
        <taxon>50 kb inversion clade</taxon>
        <taxon>NPAAA clade</taxon>
        <taxon>indigoferoid/millettioid clade</taxon>
        <taxon>Phaseoleae</taxon>
        <taxon>Phaseolus</taxon>
    </lineage>
</organism>
<accession>A0AAN9R0N4</accession>
<gene>
    <name evidence="3" type="ORF">VNO80_16990</name>
</gene>
<keyword evidence="4" id="KW-1185">Reference proteome</keyword>
<name>A0AAN9R0N4_PHACN</name>
<comment type="caution">
    <text evidence="3">The sequence shown here is derived from an EMBL/GenBank/DDBJ whole genome shotgun (WGS) entry which is preliminary data.</text>
</comment>
<dbReference type="PANTHER" id="PTHR14464">
    <property type="entry name" value="EXONUCLEASE V"/>
    <property type="match status" value="1"/>
</dbReference>
<dbReference type="AlphaFoldDB" id="A0AAN9R0N4"/>
<reference evidence="3 4" key="1">
    <citation type="submission" date="2024-01" db="EMBL/GenBank/DDBJ databases">
        <title>The genomes of 5 underutilized Papilionoideae crops provide insights into root nodulation and disease resistanc.</title>
        <authorList>
            <person name="Jiang F."/>
        </authorList>
    </citation>
    <scope>NUCLEOTIDE SEQUENCE [LARGE SCALE GENOMIC DNA]</scope>
    <source>
        <strain evidence="3">JINMINGXINNONG_FW02</strain>
        <tissue evidence="3">Leaves</tissue>
    </source>
</reference>